<dbReference type="AlphaFoldDB" id="A0A1M6EX78"/>
<dbReference type="STRING" id="1121302.SAMN02745163_00972"/>
<gene>
    <name evidence="1" type="ORF">SAMN02745163_00972</name>
</gene>
<reference evidence="1 2" key="1">
    <citation type="submission" date="2016-11" db="EMBL/GenBank/DDBJ databases">
        <authorList>
            <person name="Jaros S."/>
            <person name="Januszkiewicz K."/>
            <person name="Wedrychowicz H."/>
        </authorList>
    </citation>
    <scope>NUCLEOTIDE SEQUENCE [LARGE SCALE GENOMIC DNA]</scope>
    <source>
        <strain evidence="1 2">DSM 21758</strain>
    </source>
</reference>
<evidence type="ECO:0000313" key="2">
    <source>
        <dbReference type="Proteomes" id="UP000184310"/>
    </source>
</evidence>
<evidence type="ECO:0008006" key="3">
    <source>
        <dbReference type="Google" id="ProtNLM"/>
    </source>
</evidence>
<dbReference type="Proteomes" id="UP000184310">
    <property type="component" value="Unassembled WGS sequence"/>
</dbReference>
<name>A0A1M6EX78_9CLOT</name>
<organism evidence="1 2">
    <name type="scientific">Clostridium cavendishii DSM 21758</name>
    <dbReference type="NCBI Taxonomy" id="1121302"/>
    <lineage>
        <taxon>Bacteria</taxon>
        <taxon>Bacillati</taxon>
        <taxon>Bacillota</taxon>
        <taxon>Clostridia</taxon>
        <taxon>Eubacteriales</taxon>
        <taxon>Clostridiaceae</taxon>
        <taxon>Clostridium</taxon>
    </lineage>
</organism>
<dbReference type="EMBL" id="FQZB01000005">
    <property type="protein sequence ID" value="SHI90055.1"/>
    <property type="molecule type" value="Genomic_DNA"/>
</dbReference>
<dbReference type="InterPro" id="IPR014719">
    <property type="entry name" value="Ribosomal_bL12_C/ClpS-like"/>
</dbReference>
<keyword evidence="2" id="KW-1185">Reference proteome</keyword>
<accession>A0A1M6EX78</accession>
<proteinExistence type="predicted"/>
<sequence length="98" mass="11366">MSYLFVGCILILAFLTIMSDNINKLRRDIYRLNSNIEKITEHLGIPDENKDKMLEELNSLISEGNQVKAIKRYREYTGASLLDAKQYIDNLLQSENLK</sequence>
<evidence type="ECO:0000313" key="1">
    <source>
        <dbReference type="EMBL" id="SHI90055.1"/>
    </source>
</evidence>
<protein>
    <recommendedName>
        <fullName evidence="3">Ribosomal protein L7/L12 C-terminal domain-containing protein</fullName>
    </recommendedName>
</protein>
<dbReference type="Gene3D" id="3.30.1390.10">
    <property type="match status" value="1"/>
</dbReference>